<reference evidence="1" key="1">
    <citation type="journal article" date="2020" name="mSystems">
        <title>Genome- and Community-Level Interaction Insights into Carbon Utilization and Element Cycling Functions of Hydrothermarchaeota in Hydrothermal Sediment.</title>
        <authorList>
            <person name="Zhou Z."/>
            <person name="Liu Y."/>
            <person name="Xu W."/>
            <person name="Pan J."/>
            <person name="Luo Z.H."/>
            <person name="Li M."/>
        </authorList>
    </citation>
    <scope>NUCLEOTIDE SEQUENCE [LARGE SCALE GENOMIC DNA]</scope>
    <source>
        <strain evidence="1">SpSt-695</strain>
    </source>
</reference>
<proteinExistence type="predicted"/>
<dbReference type="EMBL" id="DTDP01000069">
    <property type="protein sequence ID" value="HGK53689.1"/>
    <property type="molecule type" value="Genomic_DNA"/>
</dbReference>
<dbReference type="AlphaFoldDB" id="A0A7V3ZT60"/>
<gene>
    <name evidence="1" type="ORF">ENU72_01535</name>
</gene>
<evidence type="ECO:0000313" key="1">
    <source>
        <dbReference type="EMBL" id="HGK53689.1"/>
    </source>
</evidence>
<comment type="caution">
    <text evidence="1">The sequence shown here is derived from an EMBL/GenBank/DDBJ whole genome shotgun (WGS) entry which is preliminary data.</text>
</comment>
<protein>
    <submittedName>
        <fullName evidence="1">Uncharacterized protein</fullName>
    </submittedName>
</protein>
<organism evidence="1">
    <name type="scientific">candidate division WOR-3 bacterium</name>
    <dbReference type="NCBI Taxonomy" id="2052148"/>
    <lineage>
        <taxon>Bacteria</taxon>
        <taxon>Bacteria division WOR-3</taxon>
    </lineage>
</organism>
<name>A0A7V3ZT60_UNCW3</name>
<accession>A0A7V3ZT60</accession>
<sequence>MEWFKLNNAVRAEYRILSLSTSTYLEVIHKDKIFLFCCLNKRASKRLYAIKKNDVPTPNDLVVFLNTKYILAISDRQYRTKDCDVAALPSIILSELRKRLSELPGMGLPKFLIGLPEFMYEKENKILYFYVPDNLYFKDKDTQEKVKKKILPRIILDYPLTDDEKFYDNAYPLPYVKKINFNSDVFFVNVYFDYIVYEKDKSDYKIFFLPAEIPIQEFNTVIDERKIRCVQKTLERMGLNTYLEVAFENEAVKIETLSEKTEHVRGW</sequence>